<name>A0A382EAM0_9ZZZZ</name>
<evidence type="ECO:0008006" key="2">
    <source>
        <dbReference type="Google" id="ProtNLM"/>
    </source>
</evidence>
<dbReference type="InterPro" id="IPR036249">
    <property type="entry name" value="Thioredoxin-like_sf"/>
</dbReference>
<dbReference type="AlphaFoldDB" id="A0A382EAM0"/>
<dbReference type="SUPFAM" id="SSF52833">
    <property type="entry name" value="Thioredoxin-like"/>
    <property type="match status" value="1"/>
</dbReference>
<feature type="non-terminal residue" evidence="1">
    <location>
        <position position="1"/>
    </location>
</feature>
<dbReference type="PANTHER" id="PTHR33558:SF1">
    <property type="entry name" value="GLUTAREDOXIN-LIKE PROTEIN C5ORF63 HOMOLOG"/>
    <property type="match status" value="1"/>
</dbReference>
<reference evidence="1" key="1">
    <citation type="submission" date="2018-05" db="EMBL/GenBank/DDBJ databases">
        <authorList>
            <person name="Lanie J.A."/>
            <person name="Ng W.-L."/>
            <person name="Kazmierczak K.M."/>
            <person name="Andrzejewski T.M."/>
            <person name="Davidsen T.M."/>
            <person name="Wayne K.J."/>
            <person name="Tettelin H."/>
            <person name="Glass J.I."/>
            <person name="Rusch D."/>
            <person name="Podicherti R."/>
            <person name="Tsui H.-C.T."/>
            <person name="Winkler M.E."/>
        </authorList>
    </citation>
    <scope>NUCLEOTIDE SEQUENCE</scope>
</reference>
<evidence type="ECO:0000313" key="1">
    <source>
        <dbReference type="EMBL" id="SVB47124.1"/>
    </source>
</evidence>
<protein>
    <recommendedName>
        <fullName evidence="2">Glutaredoxin domain-containing protein</fullName>
    </recommendedName>
</protein>
<accession>A0A382EAM0</accession>
<dbReference type="PANTHER" id="PTHR33558">
    <property type="entry name" value="GLUTAREDOXIN-LIKE PROTEIN C5ORF63 HOMOLOG"/>
    <property type="match status" value="1"/>
</dbReference>
<feature type="non-terminal residue" evidence="1">
    <location>
        <position position="74"/>
    </location>
</feature>
<gene>
    <name evidence="1" type="ORF">METZ01_LOCUS199978</name>
</gene>
<dbReference type="InterPro" id="IPR052565">
    <property type="entry name" value="Glutaredoxin-like_YDR286C"/>
</dbReference>
<organism evidence="1">
    <name type="scientific">marine metagenome</name>
    <dbReference type="NCBI Taxonomy" id="408172"/>
    <lineage>
        <taxon>unclassified sequences</taxon>
        <taxon>metagenomes</taxon>
        <taxon>ecological metagenomes</taxon>
    </lineage>
</organism>
<dbReference type="Pfam" id="PF05768">
    <property type="entry name" value="Glrx-like"/>
    <property type="match status" value="1"/>
</dbReference>
<dbReference type="EMBL" id="UINC01043293">
    <property type="protein sequence ID" value="SVB47124.1"/>
    <property type="molecule type" value="Genomic_DNA"/>
</dbReference>
<dbReference type="Gene3D" id="3.40.30.10">
    <property type="entry name" value="Glutaredoxin"/>
    <property type="match status" value="1"/>
</dbReference>
<sequence length="74" mass="8662">VENHSKELVVYVRSECHLCEDMVDQLRELQAESTFGLDLRDVDTRPDWLSAYGEQIPVLFADGIEICRYFLDLR</sequence>
<dbReference type="InterPro" id="IPR008554">
    <property type="entry name" value="Glutaredoxin-like"/>
</dbReference>
<proteinExistence type="predicted"/>